<keyword evidence="1" id="KW-0863">Zinc-finger</keyword>
<dbReference type="EMBL" id="CACVKT020000204">
    <property type="protein sequence ID" value="CAC5357543.1"/>
    <property type="molecule type" value="Genomic_DNA"/>
</dbReference>
<accession>A0A6J7ZXW5</accession>
<keyword evidence="1" id="KW-0862">Zinc</keyword>
<sequence>MAVSFEVCSKSECTIRFNEFWELNQLSKSIYQKLTEVFKQNGINSIKKKNDSNKGKQEYSVEGNDGEMYLVNKGSDFSGKDEANSSLSDDNYLPCKVLKADEQNLNDSVHNVPGTSKVKSSVLRNILSMEPTGNFDKLRKDDCDKTNNSEKNNVEFESYLYNDLEVFGRNMPNNKQQKRKAYTKRGHLLETKRKNQIQVLKSIDYSLHEDKDIDEEKKELDRLIKDEVMAGLIKTEIAPPEPFDFSQVPDLPELATTHSEANQYMKSYMHSEGIVECVPCNRKFNYKSSYTKHCESERHHKQEAIFNGTALKRKNMASTKKTKSKKRRTIDDTESEDNTDETDEEYDEKDENSDADEKNDDSDEDETNGEQIDQKDDSSNSKIDENYTSSLKEDKSRGGNTGMKLIIKRK</sequence>
<protein>
    <recommendedName>
        <fullName evidence="3">C2H2-type domain-containing protein</fullName>
    </recommendedName>
</protein>
<feature type="region of interest" description="Disordered" evidence="2">
    <location>
        <begin position="305"/>
        <end position="410"/>
    </location>
</feature>
<dbReference type="AlphaFoldDB" id="A0A6J7ZXW5"/>
<dbReference type="InterPro" id="IPR013087">
    <property type="entry name" value="Znf_C2H2_type"/>
</dbReference>
<dbReference type="SUPFAM" id="SSF57667">
    <property type="entry name" value="beta-beta-alpha zinc fingers"/>
    <property type="match status" value="1"/>
</dbReference>
<feature type="compositionally biased region" description="Basic and acidic residues" evidence="2">
    <location>
        <begin position="48"/>
        <end position="59"/>
    </location>
</feature>
<feature type="region of interest" description="Disordered" evidence="2">
    <location>
        <begin position="46"/>
        <end position="65"/>
    </location>
</feature>
<dbReference type="OrthoDB" id="6038750at2759"/>
<dbReference type="PROSITE" id="PS50157">
    <property type="entry name" value="ZINC_FINGER_C2H2_2"/>
    <property type="match status" value="1"/>
</dbReference>
<organism evidence="4 5">
    <name type="scientific">Mytilus coruscus</name>
    <name type="common">Sea mussel</name>
    <dbReference type="NCBI Taxonomy" id="42192"/>
    <lineage>
        <taxon>Eukaryota</taxon>
        <taxon>Metazoa</taxon>
        <taxon>Spiralia</taxon>
        <taxon>Lophotrochozoa</taxon>
        <taxon>Mollusca</taxon>
        <taxon>Bivalvia</taxon>
        <taxon>Autobranchia</taxon>
        <taxon>Pteriomorphia</taxon>
        <taxon>Mytilida</taxon>
        <taxon>Mytiloidea</taxon>
        <taxon>Mytilidae</taxon>
        <taxon>Mytilinae</taxon>
        <taxon>Mytilus</taxon>
    </lineage>
</organism>
<feature type="compositionally biased region" description="Basic residues" evidence="2">
    <location>
        <begin position="311"/>
        <end position="328"/>
    </location>
</feature>
<proteinExistence type="predicted"/>
<keyword evidence="1" id="KW-0479">Metal-binding</keyword>
<evidence type="ECO:0000313" key="5">
    <source>
        <dbReference type="Proteomes" id="UP000507470"/>
    </source>
</evidence>
<gene>
    <name evidence="4" type="ORF">MCOR_1184</name>
</gene>
<feature type="compositionally biased region" description="Basic and acidic residues" evidence="2">
    <location>
        <begin position="372"/>
        <end position="397"/>
    </location>
</feature>
<evidence type="ECO:0000256" key="1">
    <source>
        <dbReference type="PROSITE-ProRule" id="PRU00042"/>
    </source>
</evidence>
<dbReference type="InterPro" id="IPR036236">
    <property type="entry name" value="Znf_C2H2_sf"/>
</dbReference>
<dbReference type="PROSITE" id="PS00028">
    <property type="entry name" value="ZINC_FINGER_C2H2_1"/>
    <property type="match status" value="1"/>
</dbReference>
<feature type="domain" description="C2H2-type" evidence="3">
    <location>
        <begin position="275"/>
        <end position="304"/>
    </location>
</feature>
<name>A0A6J7ZXW5_MYTCO</name>
<evidence type="ECO:0000313" key="4">
    <source>
        <dbReference type="EMBL" id="CAC5357543.1"/>
    </source>
</evidence>
<feature type="compositionally biased region" description="Acidic residues" evidence="2">
    <location>
        <begin position="332"/>
        <end position="368"/>
    </location>
</feature>
<keyword evidence="5" id="KW-1185">Reference proteome</keyword>
<dbReference type="GO" id="GO:0008270">
    <property type="term" value="F:zinc ion binding"/>
    <property type="evidence" value="ECO:0007669"/>
    <property type="project" value="UniProtKB-KW"/>
</dbReference>
<reference evidence="4 5" key="1">
    <citation type="submission" date="2020-06" db="EMBL/GenBank/DDBJ databases">
        <authorList>
            <person name="Li R."/>
            <person name="Bekaert M."/>
        </authorList>
    </citation>
    <scope>NUCLEOTIDE SEQUENCE [LARGE SCALE GENOMIC DNA]</scope>
    <source>
        <strain evidence="5">wild</strain>
    </source>
</reference>
<evidence type="ECO:0000256" key="2">
    <source>
        <dbReference type="SAM" id="MobiDB-lite"/>
    </source>
</evidence>
<evidence type="ECO:0000259" key="3">
    <source>
        <dbReference type="PROSITE" id="PS50157"/>
    </source>
</evidence>
<dbReference type="Proteomes" id="UP000507470">
    <property type="component" value="Unassembled WGS sequence"/>
</dbReference>